<organism evidence="5 6">
    <name type="scientific">Penicillium canariense</name>
    <dbReference type="NCBI Taxonomy" id="189055"/>
    <lineage>
        <taxon>Eukaryota</taxon>
        <taxon>Fungi</taxon>
        <taxon>Dikarya</taxon>
        <taxon>Ascomycota</taxon>
        <taxon>Pezizomycotina</taxon>
        <taxon>Eurotiomycetes</taxon>
        <taxon>Eurotiomycetidae</taxon>
        <taxon>Eurotiales</taxon>
        <taxon>Aspergillaceae</taxon>
        <taxon>Penicillium</taxon>
    </lineage>
</organism>
<dbReference type="InterPro" id="IPR036390">
    <property type="entry name" value="WH_DNA-bd_sf"/>
</dbReference>
<evidence type="ECO:0000313" key="6">
    <source>
        <dbReference type="Proteomes" id="UP001149163"/>
    </source>
</evidence>
<dbReference type="GO" id="GO:0044550">
    <property type="term" value="P:secondary metabolite biosynthetic process"/>
    <property type="evidence" value="ECO:0007669"/>
    <property type="project" value="UniProtKB-ARBA"/>
</dbReference>
<reference evidence="5" key="1">
    <citation type="submission" date="2022-11" db="EMBL/GenBank/DDBJ databases">
        <authorList>
            <person name="Petersen C."/>
        </authorList>
    </citation>
    <scope>NUCLEOTIDE SEQUENCE</scope>
    <source>
        <strain evidence="5">IBT 26290</strain>
    </source>
</reference>
<dbReference type="OrthoDB" id="1606438at2759"/>
<dbReference type="SUPFAM" id="SSF53335">
    <property type="entry name" value="S-adenosyl-L-methionine-dependent methyltransferases"/>
    <property type="match status" value="1"/>
</dbReference>
<evidence type="ECO:0000256" key="2">
    <source>
        <dbReference type="ARBA" id="ARBA00022679"/>
    </source>
</evidence>
<dbReference type="RefSeq" id="XP_056543312.1">
    <property type="nucleotide sequence ID" value="XM_056687757.1"/>
</dbReference>
<keyword evidence="2" id="KW-0808">Transferase</keyword>
<protein>
    <recommendedName>
        <fullName evidence="4">O-methyltransferase C-terminal domain-containing protein</fullName>
    </recommendedName>
</protein>
<dbReference type="GO" id="GO:0008171">
    <property type="term" value="F:O-methyltransferase activity"/>
    <property type="evidence" value="ECO:0007669"/>
    <property type="project" value="InterPro"/>
</dbReference>
<gene>
    <name evidence="5" type="ORF">N7482_005632</name>
</gene>
<evidence type="ECO:0000256" key="3">
    <source>
        <dbReference type="ARBA" id="ARBA00022691"/>
    </source>
</evidence>
<dbReference type="Gene3D" id="1.10.10.10">
    <property type="entry name" value="Winged helix-like DNA-binding domain superfamily/Winged helix DNA-binding domain"/>
    <property type="match status" value="1"/>
</dbReference>
<dbReference type="EMBL" id="JAPQKN010000003">
    <property type="protein sequence ID" value="KAJ5166851.1"/>
    <property type="molecule type" value="Genomic_DNA"/>
</dbReference>
<keyword evidence="3" id="KW-0949">S-adenosyl-L-methionine</keyword>
<dbReference type="Gene3D" id="3.40.50.150">
    <property type="entry name" value="Vaccinia Virus protein VP39"/>
    <property type="match status" value="1"/>
</dbReference>
<dbReference type="InterPro" id="IPR036388">
    <property type="entry name" value="WH-like_DNA-bd_sf"/>
</dbReference>
<reference evidence="5" key="2">
    <citation type="journal article" date="2023" name="IMA Fungus">
        <title>Comparative genomic study of the Penicillium genus elucidates a diverse pangenome and 15 lateral gene transfer events.</title>
        <authorList>
            <person name="Petersen C."/>
            <person name="Sorensen T."/>
            <person name="Nielsen M.R."/>
            <person name="Sondergaard T.E."/>
            <person name="Sorensen J.L."/>
            <person name="Fitzpatrick D.A."/>
            <person name="Frisvad J.C."/>
            <person name="Nielsen K.L."/>
        </authorList>
    </citation>
    <scope>NUCLEOTIDE SEQUENCE</scope>
    <source>
        <strain evidence="5">IBT 26290</strain>
    </source>
</reference>
<dbReference type="PANTHER" id="PTHR43712">
    <property type="entry name" value="PUTATIVE (AFU_ORTHOLOGUE AFUA_4G14580)-RELATED"/>
    <property type="match status" value="1"/>
</dbReference>
<dbReference type="GO" id="GO:0032259">
    <property type="term" value="P:methylation"/>
    <property type="evidence" value="ECO:0007669"/>
    <property type="project" value="UniProtKB-KW"/>
</dbReference>
<dbReference type="PROSITE" id="PS51683">
    <property type="entry name" value="SAM_OMT_II"/>
    <property type="match status" value="1"/>
</dbReference>
<dbReference type="Pfam" id="PF00891">
    <property type="entry name" value="Methyltransf_2"/>
    <property type="match status" value="1"/>
</dbReference>
<dbReference type="AlphaFoldDB" id="A0A9W9I2X4"/>
<keyword evidence="6" id="KW-1185">Reference proteome</keyword>
<dbReference type="SUPFAM" id="SSF46785">
    <property type="entry name" value="Winged helix' DNA-binding domain"/>
    <property type="match status" value="1"/>
</dbReference>
<dbReference type="InterPro" id="IPR029063">
    <property type="entry name" value="SAM-dependent_MTases_sf"/>
</dbReference>
<dbReference type="PANTHER" id="PTHR43712:SF19">
    <property type="entry name" value="DUAL O-METHYLTRANSFERASE_FAD-DEPENDENT MONOOXYGENASE ELCB"/>
    <property type="match status" value="1"/>
</dbReference>
<dbReference type="InterPro" id="IPR001077">
    <property type="entry name" value="COMT_C"/>
</dbReference>
<name>A0A9W9I2X4_9EURO</name>
<dbReference type="CDD" id="cd02440">
    <property type="entry name" value="AdoMet_MTases"/>
    <property type="match status" value="1"/>
</dbReference>
<evidence type="ECO:0000259" key="4">
    <source>
        <dbReference type="Pfam" id="PF00891"/>
    </source>
</evidence>
<sequence length="431" mass="47845">MDPSGSLTLDQVTQSLINDVNILTDYLVSAGHPLPSTDRDTPIFTLPDDAPSSAHLARYRILDQAQSLLQLAAGPSEYLSYLQTDYQDIGCLRWLCQYGIFSLVPLQGAIGYADLAAQAKVSEVKLKSVVRMAITNGLFVEESPNNLAHSARSALLQTNPSFHDWASFSMDAGALCAFFMVDADRKWPDLVDTCHTAFNIACSTDLPFFKYIGENSERHRQFSGFMRAMTSGQDVHLNHLVNGWNWDKLGQALVVDLGGSTGHASIALARKFPDLTFIVEDLPEVIAGGPKYLASQEDAQSLRTRVSYKAHSFFDPQPVQDADVYFFRMVMHNWSDDDSVRILTHLVKILKPGACILIMDVVLPDPGTMPASKERLLRVRDLNMLQVFNNPERHIEGWKAIFSRVDKRLVVKEVGQSAGSVLSIIELSLED</sequence>
<dbReference type="Proteomes" id="UP001149163">
    <property type="component" value="Unassembled WGS sequence"/>
</dbReference>
<accession>A0A9W9I2X4</accession>
<proteinExistence type="predicted"/>
<evidence type="ECO:0000256" key="1">
    <source>
        <dbReference type="ARBA" id="ARBA00022603"/>
    </source>
</evidence>
<feature type="domain" description="O-methyltransferase C-terminal" evidence="4">
    <location>
        <begin position="208"/>
        <end position="404"/>
    </location>
</feature>
<dbReference type="GeneID" id="81426933"/>
<keyword evidence="1" id="KW-0489">Methyltransferase</keyword>
<dbReference type="InterPro" id="IPR016461">
    <property type="entry name" value="COMT-like"/>
</dbReference>
<comment type="caution">
    <text evidence="5">The sequence shown here is derived from an EMBL/GenBank/DDBJ whole genome shotgun (WGS) entry which is preliminary data.</text>
</comment>
<evidence type="ECO:0000313" key="5">
    <source>
        <dbReference type="EMBL" id="KAJ5166851.1"/>
    </source>
</evidence>